<evidence type="ECO:0000313" key="19">
    <source>
        <dbReference type="Proteomes" id="UP000242329"/>
    </source>
</evidence>
<keyword evidence="6 16" id="KW-0132">Cell division</keyword>
<evidence type="ECO:0000256" key="16">
    <source>
        <dbReference type="HAMAP-Rule" id="MF_00037"/>
    </source>
</evidence>
<evidence type="ECO:0000256" key="9">
    <source>
        <dbReference type="ARBA" id="ARBA00022857"/>
    </source>
</evidence>
<dbReference type="NCBIfam" id="NF010480">
    <property type="entry name" value="PRK13905.1"/>
    <property type="match status" value="1"/>
</dbReference>
<evidence type="ECO:0000256" key="2">
    <source>
        <dbReference type="ARBA" id="ARBA00003921"/>
    </source>
</evidence>
<keyword evidence="12 16" id="KW-0560">Oxidoreductase</keyword>
<organism evidence="18 19">
    <name type="scientific">Thermosyntropha lipolytica DSM 11003</name>
    <dbReference type="NCBI Taxonomy" id="1123382"/>
    <lineage>
        <taxon>Bacteria</taxon>
        <taxon>Bacillati</taxon>
        <taxon>Bacillota</taxon>
        <taxon>Clostridia</taxon>
        <taxon>Eubacteriales</taxon>
        <taxon>Syntrophomonadaceae</taxon>
        <taxon>Thermosyntropha</taxon>
    </lineage>
</organism>
<evidence type="ECO:0000256" key="12">
    <source>
        <dbReference type="ARBA" id="ARBA00023002"/>
    </source>
</evidence>
<keyword evidence="14 16" id="KW-0961">Cell wall biogenesis/degradation</keyword>
<dbReference type="PROSITE" id="PS51387">
    <property type="entry name" value="FAD_PCMH"/>
    <property type="match status" value="1"/>
</dbReference>
<feature type="active site" evidence="16">
    <location>
        <position position="292"/>
    </location>
</feature>
<accession>A0A1M5PMV1</accession>
<evidence type="ECO:0000256" key="6">
    <source>
        <dbReference type="ARBA" id="ARBA00022618"/>
    </source>
</evidence>
<dbReference type="InterPro" id="IPR036635">
    <property type="entry name" value="MurB_C_sf"/>
</dbReference>
<dbReference type="Gene3D" id="3.30.465.10">
    <property type="match status" value="1"/>
</dbReference>
<dbReference type="Proteomes" id="UP000242329">
    <property type="component" value="Unassembled WGS sequence"/>
</dbReference>
<evidence type="ECO:0000256" key="3">
    <source>
        <dbReference type="ARBA" id="ARBA00004496"/>
    </source>
</evidence>
<sequence length="299" mass="32917">MYEEVLEILPSSRVRFNEPMCQHTSFKIGGPCDVMILPESADDIKKVLAWAQDKKIPVFILGLGSNILVRDKGIRGIVIKLGNCLNQIEVDNDEIYAEAGVRLSLLAKKAAASSLSGLEFAEGIPGSLGGAIFMNAGAYGGEIKDVIKEVYAVDEKGDFKTFYTADLKWGYRYSIFQENGHIILGARLKLKKGNRDEIIACMQELGKRRREKQPLDFPSAGSIFKRPEGYYVGPMLEKLGLKGYRIGGAEVSFKHAGFIVNTGGATCEDVLQLIDYIKAQVKAAYNLDLEVEVKIVGEK</sequence>
<keyword evidence="8 16" id="KW-0274">FAD</keyword>
<keyword evidence="7 16" id="KW-0285">Flavoprotein</keyword>
<dbReference type="HAMAP" id="MF_00037">
    <property type="entry name" value="MurB"/>
    <property type="match status" value="1"/>
</dbReference>
<dbReference type="Pfam" id="PF02873">
    <property type="entry name" value="MurB_C"/>
    <property type="match status" value="1"/>
</dbReference>
<evidence type="ECO:0000256" key="15">
    <source>
        <dbReference type="ARBA" id="ARBA00048914"/>
    </source>
</evidence>
<dbReference type="PANTHER" id="PTHR21071:SF4">
    <property type="entry name" value="UDP-N-ACETYLENOLPYRUVOYLGLUCOSAMINE REDUCTASE"/>
    <property type="match status" value="1"/>
</dbReference>
<evidence type="ECO:0000259" key="17">
    <source>
        <dbReference type="PROSITE" id="PS51387"/>
    </source>
</evidence>
<dbReference type="InterPro" id="IPR016167">
    <property type="entry name" value="FAD-bd_PCMH_sub1"/>
</dbReference>
<dbReference type="STRING" id="1123382.SAMN02745221_01520"/>
<evidence type="ECO:0000256" key="13">
    <source>
        <dbReference type="ARBA" id="ARBA00023306"/>
    </source>
</evidence>
<dbReference type="Pfam" id="PF01565">
    <property type="entry name" value="FAD_binding_4"/>
    <property type="match status" value="1"/>
</dbReference>
<keyword evidence="11 16" id="KW-0573">Peptidoglycan synthesis</keyword>
<feature type="domain" description="FAD-binding PCMH-type" evidence="17">
    <location>
        <begin position="28"/>
        <end position="193"/>
    </location>
</feature>
<evidence type="ECO:0000256" key="1">
    <source>
        <dbReference type="ARBA" id="ARBA00001974"/>
    </source>
</evidence>
<dbReference type="UniPathway" id="UPA00219"/>
<dbReference type="EMBL" id="FQWY01000024">
    <property type="protein sequence ID" value="SHH03036.1"/>
    <property type="molecule type" value="Genomic_DNA"/>
</dbReference>
<comment type="catalytic activity">
    <reaction evidence="15 16">
        <text>UDP-N-acetyl-alpha-D-muramate + NADP(+) = UDP-N-acetyl-3-O-(1-carboxyvinyl)-alpha-D-glucosamine + NADPH + H(+)</text>
        <dbReference type="Rhea" id="RHEA:12248"/>
        <dbReference type="ChEBI" id="CHEBI:15378"/>
        <dbReference type="ChEBI" id="CHEBI:57783"/>
        <dbReference type="ChEBI" id="CHEBI:58349"/>
        <dbReference type="ChEBI" id="CHEBI:68483"/>
        <dbReference type="ChEBI" id="CHEBI:70757"/>
        <dbReference type="EC" id="1.3.1.98"/>
    </reaction>
</comment>
<dbReference type="PANTHER" id="PTHR21071">
    <property type="entry name" value="UDP-N-ACETYLENOLPYRUVOYLGLUCOSAMINE REDUCTASE"/>
    <property type="match status" value="1"/>
</dbReference>
<comment type="pathway">
    <text evidence="4 16">Cell wall biogenesis; peptidoglycan biosynthesis.</text>
</comment>
<dbReference type="Gene3D" id="3.30.43.10">
    <property type="entry name" value="Uridine Diphospho-n-acetylenolpyruvylglucosamine Reductase, domain 2"/>
    <property type="match status" value="1"/>
</dbReference>
<keyword evidence="9 16" id="KW-0521">NADP</keyword>
<dbReference type="RefSeq" id="WP_073092333.1">
    <property type="nucleotide sequence ID" value="NZ_FQWY01000024.1"/>
</dbReference>
<feature type="active site" description="Proton donor" evidence="16">
    <location>
        <position position="222"/>
    </location>
</feature>
<name>A0A1M5PMV1_9FIRM</name>
<dbReference type="GO" id="GO:0008360">
    <property type="term" value="P:regulation of cell shape"/>
    <property type="evidence" value="ECO:0007669"/>
    <property type="project" value="UniProtKB-KW"/>
</dbReference>
<keyword evidence="19" id="KW-1185">Reference proteome</keyword>
<evidence type="ECO:0000256" key="5">
    <source>
        <dbReference type="ARBA" id="ARBA00022490"/>
    </source>
</evidence>
<dbReference type="GO" id="GO:0009252">
    <property type="term" value="P:peptidoglycan biosynthetic process"/>
    <property type="evidence" value="ECO:0007669"/>
    <property type="project" value="UniProtKB-UniRule"/>
</dbReference>
<feature type="active site" evidence="16">
    <location>
        <position position="172"/>
    </location>
</feature>
<comment type="subcellular location">
    <subcellularLocation>
        <location evidence="3 16">Cytoplasm</location>
    </subcellularLocation>
</comment>
<dbReference type="GO" id="GO:0008762">
    <property type="term" value="F:UDP-N-acetylmuramate dehydrogenase activity"/>
    <property type="evidence" value="ECO:0007669"/>
    <property type="project" value="UniProtKB-UniRule"/>
</dbReference>
<dbReference type="GO" id="GO:0005829">
    <property type="term" value="C:cytosol"/>
    <property type="evidence" value="ECO:0007669"/>
    <property type="project" value="TreeGrafter"/>
</dbReference>
<keyword evidence="13 16" id="KW-0131">Cell cycle</keyword>
<dbReference type="InterPro" id="IPR036318">
    <property type="entry name" value="FAD-bd_PCMH-like_sf"/>
</dbReference>
<evidence type="ECO:0000256" key="11">
    <source>
        <dbReference type="ARBA" id="ARBA00022984"/>
    </source>
</evidence>
<dbReference type="GO" id="GO:0071949">
    <property type="term" value="F:FAD binding"/>
    <property type="evidence" value="ECO:0007669"/>
    <property type="project" value="InterPro"/>
</dbReference>
<dbReference type="NCBIfam" id="TIGR00179">
    <property type="entry name" value="murB"/>
    <property type="match status" value="1"/>
</dbReference>
<comment type="function">
    <text evidence="2 16">Cell wall formation.</text>
</comment>
<evidence type="ECO:0000313" key="18">
    <source>
        <dbReference type="EMBL" id="SHH03036.1"/>
    </source>
</evidence>
<evidence type="ECO:0000256" key="10">
    <source>
        <dbReference type="ARBA" id="ARBA00022960"/>
    </source>
</evidence>
<dbReference type="EC" id="1.3.1.98" evidence="16"/>
<comment type="similarity">
    <text evidence="16">Belongs to the MurB family.</text>
</comment>
<dbReference type="SUPFAM" id="SSF56176">
    <property type="entry name" value="FAD-binding/transporter-associated domain-like"/>
    <property type="match status" value="1"/>
</dbReference>
<dbReference type="SUPFAM" id="SSF56194">
    <property type="entry name" value="Uridine diphospho-N-Acetylenolpyruvylglucosamine reductase, MurB, C-terminal domain"/>
    <property type="match status" value="1"/>
</dbReference>
<dbReference type="OrthoDB" id="9804753at2"/>
<dbReference type="InterPro" id="IPR016169">
    <property type="entry name" value="FAD-bd_PCMH_sub2"/>
</dbReference>
<dbReference type="GO" id="GO:0051301">
    <property type="term" value="P:cell division"/>
    <property type="evidence" value="ECO:0007669"/>
    <property type="project" value="UniProtKB-KW"/>
</dbReference>
<gene>
    <name evidence="16" type="primary">murB</name>
    <name evidence="18" type="ORF">SAMN02745221_01520</name>
</gene>
<evidence type="ECO:0000256" key="8">
    <source>
        <dbReference type="ARBA" id="ARBA00022827"/>
    </source>
</evidence>
<comment type="cofactor">
    <cofactor evidence="1 16">
        <name>FAD</name>
        <dbReference type="ChEBI" id="CHEBI:57692"/>
    </cofactor>
</comment>
<dbReference type="InterPro" id="IPR011601">
    <property type="entry name" value="MurB_C"/>
</dbReference>
<keyword evidence="10 16" id="KW-0133">Cell shape</keyword>
<evidence type="ECO:0000256" key="14">
    <source>
        <dbReference type="ARBA" id="ARBA00023316"/>
    </source>
</evidence>
<dbReference type="InterPro" id="IPR003170">
    <property type="entry name" value="MurB"/>
</dbReference>
<dbReference type="Gene3D" id="3.90.78.10">
    <property type="entry name" value="UDP-N-acetylenolpyruvoylglucosamine reductase, C-terminal domain"/>
    <property type="match status" value="1"/>
</dbReference>
<dbReference type="GO" id="GO:0071555">
    <property type="term" value="P:cell wall organization"/>
    <property type="evidence" value="ECO:0007669"/>
    <property type="project" value="UniProtKB-KW"/>
</dbReference>
<protein>
    <recommendedName>
        <fullName evidence="16">UDP-N-acetylenolpyruvoylglucosamine reductase</fullName>
        <ecNumber evidence="16">1.3.1.98</ecNumber>
    </recommendedName>
    <alternativeName>
        <fullName evidence="16">UDP-N-acetylmuramate dehydrogenase</fullName>
    </alternativeName>
</protein>
<evidence type="ECO:0000256" key="7">
    <source>
        <dbReference type="ARBA" id="ARBA00022630"/>
    </source>
</evidence>
<reference evidence="19" key="1">
    <citation type="submission" date="2016-11" db="EMBL/GenBank/DDBJ databases">
        <authorList>
            <person name="Varghese N."/>
            <person name="Submissions S."/>
        </authorList>
    </citation>
    <scope>NUCLEOTIDE SEQUENCE [LARGE SCALE GENOMIC DNA]</scope>
    <source>
        <strain evidence="19">DSM 11003</strain>
    </source>
</reference>
<proteinExistence type="inferred from homology"/>
<dbReference type="InterPro" id="IPR016166">
    <property type="entry name" value="FAD-bd_PCMH"/>
</dbReference>
<keyword evidence="5 16" id="KW-0963">Cytoplasm</keyword>
<dbReference type="AlphaFoldDB" id="A0A1M5PMV1"/>
<evidence type="ECO:0000256" key="4">
    <source>
        <dbReference type="ARBA" id="ARBA00004752"/>
    </source>
</evidence>
<dbReference type="InterPro" id="IPR006094">
    <property type="entry name" value="Oxid_FAD_bind_N"/>
</dbReference>